<evidence type="ECO:0000256" key="9">
    <source>
        <dbReference type="RuleBase" id="RU004326"/>
    </source>
</evidence>
<dbReference type="PROSITE" id="PS00710">
    <property type="entry name" value="PGM_PMM"/>
    <property type="match status" value="1"/>
</dbReference>
<dbReference type="InterPro" id="IPR005841">
    <property type="entry name" value="Alpha-D-phosphohexomutase_SF"/>
</dbReference>
<dbReference type="GO" id="GO:0005975">
    <property type="term" value="P:carbohydrate metabolic process"/>
    <property type="evidence" value="ECO:0007669"/>
    <property type="project" value="InterPro"/>
</dbReference>
<feature type="domain" description="Alpha-D-phosphohexomutase C-terminal" evidence="10">
    <location>
        <begin position="377"/>
        <end position="443"/>
    </location>
</feature>
<evidence type="ECO:0000256" key="7">
    <source>
        <dbReference type="ARBA" id="ARBA00066330"/>
    </source>
</evidence>
<dbReference type="PANTHER" id="PTHR42946">
    <property type="entry name" value="PHOSPHOHEXOSE MUTASE"/>
    <property type="match status" value="1"/>
</dbReference>
<evidence type="ECO:0000313" key="15">
    <source>
        <dbReference type="Proteomes" id="UP000577419"/>
    </source>
</evidence>
<dbReference type="InterPro" id="IPR016066">
    <property type="entry name" value="A-D-PHexomutase_CS"/>
</dbReference>
<gene>
    <name evidence="14" type="ORF">HA237_05205</name>
</gene>
<keyword evidence="5 9" id="KW-0460">Magnesium</keyword>
<dbReference type="InterPro" id="IPR036900">
    <property type="entry name" value="A-D-PHexomutase_C_sf"/>
</dbReference>
<dbReference type="GO" id="GO:0006048">
    <property type="term" value="P:UDP-N-acetylglucosamine biosynthetic process"/>
    <property type="evidence" value="ECO:0007669"/>
    <property type="project" value="TreeGrafter"/>
</dbReference>
<dbReference type="InterPro" id="IPR005845">
    <property type="entry name" value="A-D-PHexomutase_a/b/a-II"/>
</dbReference>
<dbReference type="PRINTS" id="PR00509">
    <property type="entry name" value="PGMPMM"/>
</dbReference>
<dbReference type="InterPro" id="IPR005844">
    <property type="entry name" value="A-D-PHexomutase_a/b/a-I"/>
</dbReference>
<dbReference type="FunFam" id="3.40.120.10:FF:000001">
    <property type="entry name" value="Phosphoglucosamine mutase"/>
    <property type="match status" value="1"/>
</dbReference>
<feature type="domain" description="Alpha-D-phosphohexomutase alpha/beta/alpha" evidence="11">
    <location>
        <begin position="6"/>
        <end position="141"/>
    </location>
</feature>
<evidence type="ECO:0000259" key="12">
    <source>
        <dbReference type="Pfam" id="PF02879"/>
    </source>
</evidence>
<evidence type="ECO:0000256" key="8">
    <source>
        <dbReference type="ARBA" id="ARBA00068193"/>
    </source>
</evidence>
<dbReference type="InterPro" id="IPR016055">
    <property type="entry name" value="A-D-PHexomutase_a/b/a-I/II/III"/>
</dbReference>
<comment type="similarity">
    <text evidence="2 9">Belongs to the phosphohexose mutase family.</text>
</comment>
<sequence>MGKTERRLFGTDGIRGIANAPPMTPETVLRVGKAVADVFKKQNGRTHKVVIGKDTRLSGYMIETALTSGLVSMGVEVMLVGPLPTPAIAHLTKSLNADAGIVLSASHNPASHNGIKIFDSKGFKLSDAVELEIERVVFSGKELGNNNSIGKAFRVNEAKGRYIEYVKGTVDNTSLKGFKIVVDCANGAAYNVVPAVFSELGVEVKAINVFPDGLNINLNCGALHPEGMQRAVKETGANVGFAFDGDADRVIACNEKGELLDGDQIMALCAKKLLDDGKLKKKTVVATVMSNLGFHEAMRKEGINVRTTAVGDRYVIEEMKSNSFNFGGEQSGHIIFGDYSTTGDGLITALQLLRIMKETRKPLSELSGLMNRFPQVLINVNVREKKPFEMMPAVSMAVKDAESVLGKNGRVLLRYSGTENIARVMLEGKNEKLINSLASKIVASIKKEIGA</sequence>
<comment type="caution">
    <text evidence="14">The sequence shown here is derived from an EMBL/GenBank/DDBJ whole genome shotgun (WGS) entry which is preliminary data.</text>
</comment>
<dbReference type="InterPro" id="IPR005846">
    <property type="entry name" value="A-D-PHexomutase_a/b/a-III"/>
</dbReference>
<dbReference type="Pfam" id="PF00408">
    <property type="entry name" value="PGM_PMM_IV"/>
    <property type="match status" value="1"/>
</dbReference>
<dbReference type="NCBIfam" id="NF008139">
    <property type="entry name" value="PRK10887.1"/>
    <property type="match status" value="1"/>
</dbReference>
<dbReference type="GO" id="GO:0004615">
    <property type="term" value="F:phosphomannomutase activity"/>
    <property type="evidence" value="ECO:0007669"/>
    <property type="project" value="TreeGrafter"/>
</dbReference>
<dbReference type="PANTHER" id="PTHR42946:SF1">
    <property type="entry name" value="PHOSPHOGLUCOMUTASE (ALPHA-D-GLUCOSE-1,6-BISPHOSPHATE-DEPENDENT)"/>
    <property type="match status" value="1"/>
</dbReference>
<dbReference type="GO" id="GO:0005829">
    <property type="term" value="C:cytosol"/>
    <property type="evidence" value="ECO:0007669"/>
    <property type="project" value="TreeGrafter"/>
</dbReference>
<name>A0A7J4IWU2_9ARCH</name>
<feature type="domain" description="Alpha-D-phosphohexomutase alpha/beta/alpha" evidence="12">
    <location>
        <begin position="161"/>
        <end position="257"/>
    </location>
</feature>
<dbReference type="NCBIfam" id="TIGR01455">
    <property type="entry name" value="glmM"/>
    <property type="match status" value="1"/>
</dbReference>
<evidence type="ECO:0000256" key="2">
    <source>
        <dbReference type="ARBA" id="ARBA00010231"/>
    </source>
</evidence>
<dbReference type="Proteomes" id="UP000577419">
    <property type="component" value="Unassembled WGS sequence"/>
</dbReference>
<dbReference type="SUPFAM" id="SSF53738">
    <property type="entry name" value="Phosphoglucomutase, first 3 domains"/>
    <property type="match status" value="3"/>
</dbReference>
<evidence type="ECO:0000259" key="11">
    <source>
        <dbReference type="Pfam" id="PF02878"/>
    </source>
</evidence>
<dbReference type="Gene3D" id="3.30.310.50">
    <property type="entry name" value="Alpha-D-phosphohexomutase, C-terminal domain"/>
    <property type="match status" value="1"/>
</dbReference>
<evidence type="ECO:0000256" key="5">
    <source>
        <dbReference type="ARBA" id="ARBA00022842"/>
    </source>
</evidence>
<dbReference type="SUPFAM" id="SSF55957">
    <property type="entry name" value="Phosphoglucomutase, C-terminal domain"/>
    <property type="match status" value="1"/>
</dbReference>
<dbReference type="AlphaFoldDB" id="A0A7J4IWU2"/>
<dbReference type="HAMAP" id="MF_01554_B">
    <property type="entry name" value="GlmM_B"/>
    <property type="match status" value="1"/>
</dbReference>
<evidence type="ECO:0000259" key="10">
    <source>
        <dbReference type="Pfam" id="PF00408"/>
    </source>
</evidence>
<evidence type="ECO:0000313" key="14">
    <source>
        <dbReference type="EMBL" id="HIH08735.1"/>
    </source>
</evidence>
<dbReference type="Pfam" id="PF02878">
    <property type="entry name" value="PGM_PMM_I"/>
    <property type="match status" value="1"/>
</dbReference>
<dbReference type="FunFam" id="3.40.120.10:FF:000002">
    <property type="entry name" value="Phosphoglucosamine mutase"/>
    <property type="match status" value="1"/>
</dbReference>
<comment type="cofactor">
    <cofactor evidence="1">
        <name>Mg(2+)</name>
        <dbReference type="ChEBI" id="CHEBI:18420"/>
    </cofactor>
</comment>
<evidence type="ECO:0000256" key="1">
    <source>
        <dbReference type="ARBA" id="ARBA00001946"/>
    </source>
</evidence>
<evidence type="ECO:0000256" key="6">
    <source>
        <dbReference type="ARBA" id="ARBA00023235"/>
    </source>
</evidence>
<dbReference type="EMBL" id="DUFG01000025">
    <property type="protein sequence ID" value="HIH08735.1"/>
    <property type="molecule type" value="Genomic_DNA"/>
</dbReference>
<reference evidence="15" key="1">
    <citation type="journal article" date="2020" name="bioRxiv">
        <title>A rank-normalized archaeal taxonomy based on genome phylogeny resolves widespread incomplete and uneven classifications.</title>
        <authorList>
            <person name="Rinke C."/>
            <person name="Chuvochina M."/>
            <person name="Mussig A.J."/>
            <person name="Chaumeil P.-A."/>
            <person name="Waite D.W."/>
            <person name="Whitman W.B."/>
            <person name="Parks D.H."/>
            <person name="Hugenholtz P."/>
        </authorList>
    </citation>
    <scope>NUCLEOTIDE SEQUENCE [LARGE SCALE GENOMIC DNA]</scope>
</reference>
<dbReference type="GO" id="GO:0000287">
    <property type="term" value="F:magnesium ion binding"/>
    <property type="evidence" value="ECO:0007669"/>
    <property type="project" value="InterPro"/>
</dbReference>
<keyword evidence="6 14" id="KW-0413">Isomerase</keyword>
<protein>
    <recommendedName>
        <fullName evidence="8">Phosphoglucosamine mutase</fullName>
        <ecNumber evidence="7">5.4.2.10</ecNumber>
    </recommendedName>
</protein>
<dbReference type="Gene3D" id="3.40.120.10">
    <property type="entry name" value="Alpha-D-Glucose-1,6-Bisphosphate, subunit A, domain 3"/>
    <property type="match status" value="3"/>
</dbReference>
<dbReference type="InterPro" id="IPR050060">
    <property type="entry name" value="Phosphoglucosamine_mutase"/>
</dbReference>
<dbReference type="GO" id="GO:0008966">
    <property type="term" value="F:phosphoglucosamine mutase activity"/>
    <property type="evidence" value="ECO:0007669"/>
    <property type="project" value="UniProtKB-EC"/>
</dbReference>
<feature type="domain" description="Alpha-D-phosphohexomutase alpha/beta/alpha" evidence="13">
    <location>
        <begin position="261"/>
        <end position="372"/>
    </location>
</feature>
<accession>A0A7J4IWU2</accession>
<dbReference type="EC" id="5.4.2.10" evidence="7"/>
<dbReference type="Pfam" id="PF02879">
    <property type="entry name" value="PGM_PMM_II"/>
    <property type="match status" value="1"/>
</dbReference>
<keyword evidence="3" id="KW-0597">Phosphoprotein</keyword>
<dbReference type="InterPro" id="IPR006352">
    <property type="entry name" value="GlmM_bact"/>
</dbReference>
<dbReference type="InterPro" id="IPR005843">
    <property type="entry name" value="A-D-PHexomutase_C"/>
</dbReference>
<keyword evidence="4 9" id="KW-0479">Metal-binding</keyword>
<proteinExistence type="inferred from homology"/>
<organism evidence="14 15">
    <name type="scientific">Candidatus Iainarchaeum sp</name>
    <dbReference type="NCBI Taxonomy" id="3101447"/>
    <lineage>
        <taxon>Archaea</taxon>
        <taxon>Candidatus Iainarchaeota</taxon>
        <taxon>Candidatus Iainarchaeia</taxon>
        <taxon>Candidatus Iainarchaeales</taxon>
        <taxon>Candidatus Iainarchaeaceae</taxon>
        <taxon>Candidatus Iainarchaeum</taxon>
    </lineage>
</organism>
<dbReference type="Pfam" id="PF02880">
    <property type="entry name" value="PGM_PMM_III"/>
    <property type="match status" value="1"/>
</dbReference>
<evidence type="ECO:0000256" key="3">
    <source>
        <dbReference type="ARBA" id="ARBA00022553"/>
    </source>
</evidence>
<evidence type="ECO:0000256" key="4">
    <source>
        <dbReference type="ARBA" id="ARBA00022723"/>
    </source>
</evidence>
<dbReference type="CDD" id="cd05802">
    <property type="entry name" value="GlmM"/>
    <property type="match status" value="1"/>
</dbReference>
<dbReference type="FunFam" id="3.30.310.50:FF:000001">
    <property type="entry name" value="Phosphoglucosamine mutase"/>
    <property type="match status" value="1"/>
</dbReference>
<evidence type="ECO:0000259" key="13">
    <source>
        <dbReference type="Pfam" id="PF02880"/>
    </source>
</evidence>